<feature type="compositionally biased region" description="Polar residues" evidence="1">
    <location>
        <begin position="197"/>
        <end position="211"/>
    </location>
</feature>
<gene>
    <name evidence="2" type="ORF">R3Q16_28945</name>
</gene>
<evidence type="ECO:0000313" key="3">
    <source>
        <dbReference type="Proteomes" id="UP001185927"/>
    </source>
</evidence>
<proteinExistence type="predicted"/>
<feature type="region of interest" description="Disordered" evidence="1">
    <location>
        <begin position="197"/>
        <end position="222"/>
    </location>
</feature>
<sequence>MKPSDVENLMQAPPSWSEMMRLHKASAALTLHGEMTKTTPSQNQVRAVEFWFKPKRSWRLIDGDGVVFLQNRRQKIWHRENGVLQQRTKGFTLALDPGELIEMATYWYCDLDSLAPADVRGVEVVVASRLAWEFHPPGRNIIETAVAFDAETGIAVRRSTKSWTTELVSFSKQESNSATHCSKARNPIRIRPHSLQRSENVNLKQTQQGGAYSNPPRQFRSR</sequence>
<dbReference type="RefSeq" id="WP_317545120.1">
    <property type="nucleotide sequence ID" value="NZ_JAWLKB010000021.1"/>
</dbReference>
<evidence type="ECO:0000313" key="2">
    <source>
        <dbReference type="EMBL" id="MDV6270663.1"/>
    </source>
</evidence>
<protein>
    <submittedName>
        <fullName evidence="2">Uncharacterized protein</fullName>
    </submittedName>
</protein>
<keyword evidence="3" id="KW-1185">Reference proteome</keyword>
<comment type="caution">
    <text evidence="2">The sequence shown here is derived from an EMBL/GenBank/DDBJ whole genome shotgun (WGS) entry which is preliminary data.</text>
</comment>
<dbReference type="EMBL" id="JAWLKB010000021">
    <property type="protein sequence ID" value="MDV6270663.1"/>
    <property type="molecule type" value="Genomic_DNA"/>
</dbReference>
<name>A0ABU4C2P9_RHOGO</name>
<organism evidence="2 3">
    <name type="scientific">Rhodococcus globerulus</name>
    <dbReference type="NCBI Taxonomy" id="33008"/>
    <lineage>
        <taxon>Bacteria</taxon>
        <taxon>Bacillati</taxon>
        <taxon>Actinomycetota</taxon>
        <taxon>Actinomycetes</taxon>
        <taxon>Mycobacteriales</taxon>
        <taxon>Nocardiaceae</taxon>
        <taxon>Rhodococcus</taxon>
    </lineage>
</organism>
<accession>A0ABU4C2P9</accession>
<reference evidence="2 3" key="1">
    <citation type="submission" date="2023-10" db="EMBL/GenBank/DDBJ databases">
        <title>Development of a sustainable strategy for remediation of hydrocarbon-contaminated territories based on the waste exchange concept.</title>
        <authorList>
            <person name="Krivoruchko A."/>
        </authorList>
    </citation>
    <scope>NUCLEOTIDE SEQUENCE [LARGE SCALE GENOMIC DNA]</scope>
    <source>
        <strain evidence="2 3">IEGM 1203</strain>
    </source>
</reference>
<dbReference type="Proteomes" id="UP001185927">
    <property type="component" value="Unassembled WGS sequence"/>
</dbReference>
<evidence type="ECO:0000256" key="1">
    <source>
        <dbReference type="SAM" id="MobiDB-lite"/>
    </source>
</evidence>